<proteinExistence type="predicted"/>
<dbReference type="OrthoDB" id="530636at2"/>
<dbReference type="Pfam" id="PF21893">
    <property type="entry name" value="DUF6918"/>
    <property type="match status" value="1"/>
</dbReference>
<dbReference type="Proteomes" id="UP000001880">
    <property type="component" value="Chromosome"/>
</dbReference>
<dbReference type="InterPro" id="IPR054211">
    <property type="entry name" value="DUF6918"/>
</dbReference>
<sequence length="159" mass="17574">MSQFNLKERLGSAPTRADVIKDCVELIEEQVKAKSGLSGAAIRTAYATIKRVKKGFIEEVVDGMLDDWLVKLQPYYDTYTSGGAGQSGASFADFLVARSDDVSEDLLDVTDRRAENTRHKTAKKAYLKMRGSAKRNVTEAIPDLGRLMERRVEMANAPA</sequence>
<dbReference type="eggNOG" id="ENOG5032ZDS">
    <property type="taxonomic scope" value="Bacteria"/>
</dbReference>
<accession>D0LU65</accession>
<reference evidence="1 2" key="1">
    <citation type="journal article" date="2010" name="Stand. Genomic Sci.">
        <title>Complete genome sequence of Haliangium ochraceum type strain (SMP-2).</title>
        <authorList>
            <consortium name="US DOE Joint Genome Institute (JGI-PGF)"/>
            <person name="Ivanova N."/>
            <person name="Daum C."/>
            <person name="Lang E."/>
            <person name="Abt B."/>
            <person name="Kopitz M."/>
            <person name="Saunders E."/>
            <person name="Lapidus A."/>
            <person name="Lucas S."/>
            <person name="Glavina Del Rio T."/>
            <person name="Nolan M."/>
            <person name="Tice H."/>
            <person name="Copeland A."/>
            <person name="Cheng J.F."/>
            <person name="Chen F."/>
            <person name="Bruce D."/>
            <person name="Goodwin L."/>
            <person name="Pitluck S."/>
            <person name="Mavromatis K."/>
            <person name="Pati A."/>
            <person name="Mikhailova N."/>
            <person name="Chen A."/>
            <person name="Palaniappan K."/>
            <person name="Land M."/>
            <person name="Hauser L."/>
            <person name="Chang Y.J."/>
            <person name="Jeffries C.D."/>
            <person name="Detter J.C."/>
            <person name="Brettin T."/>
            <person name="Rohde M."/>
            <person name="Goker M."/>
            <person name="Bristow J."/>
            <person name="Markowitz V."/>
            <person name="Eisen J.A."/>
            <person name="Hugenholtz P."/>
            <person name="Kyrpides N.C."/>
            <person name="Klenk H.P."/>
        </authorList>
    </citation>
    <scope>NUCLEOTIDE SEQUENCE [LARGE SCALE GENOMIC DNA]</scope>
    <source>
        <strain evidence="2">DSM 14365 / CIP 107738 / JCM 11303 / AJ 13395 / SMP-2</strain>
    </source>
</reference>
<dbReference type="EMBL" id="CP001804">
    <property type="protein sequence ID" value="ACY17429.1"/>
    <property type="molecule type" value="Genomic_DNA"/>
</dbReference>
<dbReference type="STRING" id="502025.Hoch_4940"/>
<protein>
    <submittedName>
        <fullName evidence="1">Uncharacterized protein</fullName>
    </submittedName>
</protein>
<name>D0LU65_HALO1</name>
<dbReference type="AlphaFoldDB" id="D0LU65"/>
<evidence type="ECO:0000313" key="2">
    <source>
        <dbReference type="Proteomes" id="UP000001880"/>
    </source>
</evidence>
<gene>
    <name evidence="1" type="ordered locus">Hoch_4940</name>
</gene>
<evidence type="ECO:0000313" key="1">
    <source>
        <dbReference type="EMBL" id="ACY17429.1"/>
    </source>
</evidence>
<dbReference type="RefSeq" id="WP_012830021.1">
    <property type="nucleotide sequence ID" value="NC_013440.1"/>
</dbReference>
<organism evidence="1 2">
    <name type="scientific">Haliangium ochraceum (strain DSM 14365 / JCM 11303 / SMP-2)</name>
    <dbReference type="NCBI Taxonomy" id="502025"/>
    <lineage>
        <taxon>Bacteria</taxon>
        <taxon>Pseudomonadati</taxon>
        <taxon>Myxococcota</taxon>
        <taxon>Polyangia</taxon>
        <taxon>Haliangiales</taxon>
        <taxon>Kofleriaceae</taxon>
        <taxon>Haliangium</taxon>
    </lineage>
</organism>
<dbReference type="HOGENOM" id="CLU_120382_0_0_7"/>
<dbReference type="KEGG" id="hoh:Hoch_4940"/>
<keyword evidence="2" id="KW-1185">Reference proteome</keyword>